<evidence type="ECO:0000256" key="4">
    <source>
        <dbReference type="RuleBase" id="RU003733"/>
    </source>
</evidence>
<dbReference type="InterPro" id="IPR018483">
    <property type="entry name" value="Carb_kinase_FGGY_CS"/>
</dbReference>
<dbReference type="Gene3D" id="3.30.420.40">
    <property type="match status" value="2"/>
</dbReference>
<dbReference type="Pfam" id="PF02782">
    <property type="entry name" value="FGGY_C"/>
    <property type="match status" value="1"/>
</dbReference>
<dbReference type="InterPro" id="IPR018484">
    <property type="entry name" value="FGGY_N"/>
</dbReference>
<feature type="domain" description="Carbohydrate kinase FGGY N-terminal" evidence="5">
    <location>
        <begin position="4"/>
        <end position="247"/>
    </location>
</feature>
<sequence>MDFMIGVDIGTTSTKVVLFDLKGQMQAVSRQLYPLYHDQPDFAEEDPNEIFTAVVTGLIEVIQKQQLLPADIKGIAFSSAMHSVILMDQADQPLTRVLTCADNRAEKEAEQLKTATQANALFTRTGVPIHPMSPLTKLMWFKQNQPQLLAQAKQIIGIKEYVLWRLFGRYVEDYSIANATGLFNLNTLDWDEPALALAGIKRAQLPQLVDTDYQLKGMNPAIATKIGLAMDTPVIIGASDGTLSNLGLNAIQPGAVAVTIGTSGAVRMVAPTPQVDPAGRLFTYYLDRTHWVIGGPVNNGGVVFQWVRDQLFPAEQAQAQRDGTDLYEKLTQLAAAIPAGSNGLLCQPYFGGERAPLWNAAARGSYFGLTQSHTRAHIVRATLEGIVYNLNAVLQLLQALTDMPLTIQASGGFAHSQLWCQILADVFGQPINIPASIESSALGAVIVGMKSLGYIDSLDEVKTLVTTTRQVQPLAANVAVYQKIMPLWAEVTEKLTAEYAKIAALQQELSRK</sequence>
<keyword evidence="3 4" id="KW-0418">Kinase</keyword>
<dbReference type="InterPro" id="IPR043129">
    <property type="entry name" value="ATPase_NBD"/>
</dbReference>
<feature type="domain" description="Carbohydrate kinase FGGY C-terminal" evidence="6">
    <location>
        <begin position="257"/>
        <end position="450"/>
    </location>
</feature>
<dbReference type="EMBL" id="JBHSSL010000018">
    <property type="protein sequence ID" value="MFC6169490.1"/>
    <property type="molecule type" value="Genomic_DNA"/>
</dbReference>
<keyword evidence="8" id="KW-1185">Reference proteome</keyword>
<dbReference type="Pfam" id="PF00370">
    <property type="entry name" value="FGGY_N"/>
    <property type="match status" value="1"/>
</dbReference>
<dbReference type="PROSITE" id="PS00933">
    <property type="entry name" value="FGGY_KINASES_1"/>
    <property type="match status" value="1"/>
</dbReference>
<evidence type="ECO:0000259" key="6">
    <source>
        <dbReference type="Pfam" id="PF02782"/>
    </source>
</evidence>
<name>A0ABW1RE44_9LACO</name>
<evidence type="ECO:0000256" key="1">
    <source>
        <dbReference type="ARBA" id="ARBA00009156"/>
    </source>
</evidence>
<dbReference type="InterPro" id="IPR018485">
    <property type="entry name" value="FGGY_C"/>
</dbReference>
<dbReference type="SUPFAM" id="SSF53067">
    <property type="entry name" value="Actin-like ATPase domain"/>
    <property type="match status" value="2"/>
</dbReference>
<dbReference type="PANTHER" id="PTHR43095">
    <property type="entry name" value="SUGAR KINASE"/>
    <property type="match status" value="1"/>
</dbReference>
<comment type="caution">
    <text evidence="7">The sequence shown here is derived from an EMBL/GenBank/DDBJ whole genome shotgun (WGS) entry which is preliminary data.</text>
</comment>
<accession>A0ABW1RE44</accession>
<dbReference type="RefSeq" id="WP_125551234.1">
    <property type="nucleotide sequence ID" value="NZ_JBHSSL010000018.1"/>
</dbReference>
<reference evidence="8" key="1">
    <citation type="journal article" date="2019" name="Int. J. Syst. Evol. Microbiol.">
        <title>The Global Catalogue of Microorganisms (GCM) 10K type strain sequencing project: providing services to taxonomists for standard genome sequencing and annotation.</title>
        <authorList>
            <consortium name="The Broad Institute Genomics Platform"/>
            <consortium name="The Broad Institute Genome Sequencing Center for Infectious Disease"/>
            <person name="Wu L."/>
            <person name="Ma J."/>
        </authorList>
    </citation>
    <scope>NUCLEOTIDE SEQUENCE [LARGE SCALE GENOMIC DNA]</scope>
    <source>
        <strain evidence="8">CCM 8904</strain>
    </source>
</reference>
<dbReference type="Proteomes" id="UP001596289">
    <property type="component" value="Unassembled WGS sequence"/>
</dbReference>
<gene>
    <name evidence="7" type="ORF">ACFQGP_02725</name>
</gene>
<dbReference type="PANTHER" id="PTHR43095:SF2">
    <property type="entry name" value="GLUCONOKINASE"/>
    <property type="match status" value="1"/>
</dbReference>
<dbReference type="InterPro" id="IPR000577">
    <property type="entry name" value="Carb_kinase_FGGY"/>
</dbReference>
<evidence type="ECO:0000313" key="8">
    <source>
        <dbReference type="Proteomes" id="UP001596289"/>
    </source>
</evidence>
<evidence type="ECO:0000256" key="3">
    <source>
        <dbReference type="ARBA" id="ARBA00022777"/>
    </source>
</evidence>
<organism evidence="7 8">
    <name type="scientific">Loigolactobacillus jiayinensis</name>
    <dbReference type="NCBI Taxonomy" id="2486016"/>
    <lineage>
        <taxon>Bacteria</taxon>
        <taxon>Bacillati</taxon>
        <taxon>Bacillota</taxon>
        <taxon>Bacilli</taxon>
        <taxon>Lactobacillales</taxon>
        <taxon>Lactobacillaceae</taxon>
        <taxon>Loigolactobacillus</taxon>
    </lineage>
</organism>
<dbReference type="CDD" id="cd07770">
    <property type="entry name" value="ASKHA_NBD_FGGY_GntK"/>
    <property type="match status" value="1"/>
</dbReference>
<keyword evidence="2 4" id="KW-0808">Transferase</keyword>
<comment type="similarity">
    <text evidence="1 4">Belongs to the FGGY kinase family.</text>
</comment>
<protein>
    <submittedName>
        <fullName evidence="7">Gluconokinase</fullName>
        <ecNumber evidence="7">2.7.1.12</ecNumber>
    </submittedName>
</protein>
<proteinExistence type="inferred from homology"/>
<evidence type="ECO:0000256" key="2">
    <source>
        <dbReference type="ARBA" id="ARBA00022679"/>
    </source>
</evidence>
<dbReference type="PROSITE" id="PS00445">
    <property type="entry name" value="FGGY_KINASES_2"/>
    <property type="match status" value="1"/>
</dbReference>
<evidence type="ECO:0000259" key="5">
    <source>
        <dbReference type="Pfam" id="PF00370"/>
    </source>
</evidence>
<dbReference type="GO" id="GO:0046316">
    <property type="term" value="F:gluconokinase activity"/>
    <property type="evidence" value="ECO:0007669"/>
    <property type="project" value="UniProtKB-EC"/>
</dbReference>
<evidence type="ECO:0000313" key="7">
    <source>
        <dbReference type="EMBL" id="MFC6169490.1"/>
    </source>
</evidence>
<dbReference type="InterPro" id="IPR050406">
    <property type="entry name" value="FGGY_Carb_Kinase"/>
</dbReference>
<dbReference type="PIRSF" id="PIRSF000538">
    <property type="entry name" value="GlpK"/>
    <property type="match status" value="1"/>
</dbReference>
<dbReference type="EC" id="2.7.1.12" evidence="7"/>